<dbReference type="EMBL" id="SHKY01000001">
    <property type="protein sequence ID" value="RZU50196.1"/>
    <property type="molecule type" value="Genomic_DNA"/>
</dbReference>
<dbReference type="PANTHER" id="PTHR42804">
    <property type="entry name" value="ALDEHYDE DEHYDROGENASE"/>
    <property type="match status" value="1"/>
</dbReference>
<evidence type="ECO:0000259" key="7">
    <source>
        <dbReference type="Pfam" id="PF00171"/>
    </source>
</evidence>
<evidence type="ECO:0000256" key="3">
    <source>
        <dbReference type="ARBA" id="ARBA00024226"/>
    </source>
</evidence>
<dbReference type="InterPro" id="IPR016161">
    <property type="entry name" value="Ald_DH/histidinol_DH"/>
</dbReference>
<evidence type="ECO:0000256" key="6">
    <source>
        <dbReference type="RuleBase" id="RU003345"/>
    </source>
</evidence>
<comment type="caution">
    <text evidence="8">The sequence shown here is derived from an EMBL/GenBank/DDBJ whole genome shotgun (WGS) entry which is preliminary data.</text>
</comment>
<dbReference type="PROSITE" id="PS00070">
    <property type="entry name" value="ALDEHYDE_DEHYDR_CYS"/>
    <property type="match status" value="1"/>
</dbReference>
<dbReference type="InterPro" id="IPR015590">
    <property type="entry name" value="Aldehyde_DH_dom"/>
</dbReference>
<accession>A0A4V2G6W0</accession>
<dbReference type="InterPro" id="IPR029510">
    <property type="entry name" value="Ald_DH_CS_GLU"/>
</dbReference>
<dbReference type="Gene3D" id="3.40.605.10">
    <property type="entry name" value="Aldehyde Dehydrogenase, Chain A, domain 1"/>
    <property type="match status" value="1"/>
</dbReference>
<reference evidence="8 9" key="1">
    <citation type="submission" date="2019-02" db="EMBL/GenBank/DDBJ databases">
        <title>Sequencing the genomes of 1000 actinobacteria strains.</title>
        <authorList>
            <person name="Klenk H.-P."/>
        </authorList>
    </citation>
    <scope>NUCLEOTIDE SEQUENCE [LARGE SCALE GENOMIC DNA]</scope>
    <source>
        <strain evidence="8 9">DSM 45162</strain>
    </source>
</reference>
<dbReference type="InterPro" id="IPR016163">
    <property type="entry name" value="Ald_DH_C"/>
</dbReference>
<evidence type="ECO:0000256" key="1">
    <source>
        <dbReference type="ARBA" id="ARBA00009986"/>
    </source>
</evidence>
<keyword evidence="2 6" id="KW-0560">Oxidoreductase</keyword>
<dbReference type="FunFam" id="3.40.309.10:FF:000009">
    <property type="entry name" value="Aldehyde dehydrogenase A"/>
    <property type="match status" value="1"/>
</dbReference>
<dbReference type="Pfam" id="PF00171">
    <property type="entry name" value="Aldedh"/>
    <property type="match status" value="1"/>
</dbReference>
<dbReference type="Proteomes" id="UP000292564">
    <property type="component" value="Unassembled WGS sequence"/>
</dbReference>
<evidence type="ECO:0000256" key="2">
    <source>
        <dbReference type="ARBA" id="ARBA00023002"/>
    </source>
</evidence>
<dbReference type="CDD" id="cd07138">
    <property type="entry name" value="ALDH_CddD_SSP0762"/>
    <property type="match status" value="1"/>
</dbReference>
<gene>
    <name evidence="8" type="ORF">EV385_1961</name>
</gene>
<dbReference type="GO" id="GO:0004029">
    <property type="term" value="F:aldehyde dehydrogenase (NAD+) activity"/>
    <property type="evidence" value="ECO:0007669"/>
    <property type="project" value="UniProtKB-EC"/>
</dbReference>
<evidence type="ECO:0000256" key="4">
    <source>
        <dbReference type="ARBA" id="ARBA00049194"/>
    </source>
</evidence>
<dbReference type="Gene3D" id="3.40.309.10">
    <property type="entry name" value="Aldehyde Dehydrogenase, Chain A, domain 2"/>
    <property type="match status" value="1"/>
</dbReference>
<dbReference type="SUPFAM" id="SSF53720">
    <property type="entry name" value="ALDH-like"/>
    <property type="match status" value="1"/>
</dbReference>
<dbReference type="RefSeq" id="WP_242624800.1">
    <property type="nucleotide sequence ID" value="NZ_SHKY01000001.1"/>
</dbReference>
<dbReference type="PROSITE" id="PS00687">
    <property type="entry name" value="ALDEHYDE_DEHYDR_GLU"/>
    <property type="match status" value="1"/>
</dbReference>
<feature type="domain" description="Aldehyde dehydrogenase" evidence="7">
    <location>
        <begin position="20"/>
        <end position="476"/>
    </location>
</feature>
<dbReference type="FunFam" id="3.40.605.10:FF:000007">
    <property type="entry name" value="NAD/NADP-dependent betaine aldehyde dehydrogenase"/>
    <property type="match status" value="1"/>
</dbReference>
<dbReference type="EC" id="1.2.1.3" evidence="3"/>
<sequence length="478" mass="48935">MTLSPDVLLSRDRLYLGGAWVPPASGERIAVENPATGDILGHVPAGSAPDVDAAVAAARAAFDRWAATSAAERGAALTRLHAALSARAADISRTVGLELGAPLKIAAATHTRLPLTVLQGYAELAAGPAPAETVGHSLVVSEPVGVVAAITPWNYPLHQIIAKVGAALAAGCPVVLKPSELTPLVAYLLADAAEEAGLPAGVLNLVPGTGPEVGAALAAHPDVDMVSFTGSTATGRAVAHAAADRIARVSLELGGKSANVILDDADLTRAVKVGVGNAFLNSGQTCTAWTRMLVHRSRYDEAVSIAASAAAKYHTGDPFDESTRLGPLISAAQLERVRGHVERGLADGARLVAGGPHAPVPERGHFVAATVFADVDPDSALAQEEIFGPVLSLIPFTDDDEAVSIANNSRYGLAGGVWSAEPERALAVARRMRTGAVDINGAAFNPAAPFGGYKQSGVGRELGAYGVAEFQQIKAIQR</sequence>
<dbReference type="InterPro" id="IPR016160">
    <property type="entry name" value="Ald_DH_CS_CYS"/>
</dbReference>
<proteinExistence type="inferred from homology"/>
<dbReference type="AlphaFoldDB" id="A0A4V2G6W0"/>
<organism evidence="8 9">
    <name type="scientific">Krasilnikovia cinnamomea</name>
    <dbReference type="NCBI Taxonomy" id="349313"/>
    <lineage>
        <taxon>Bacteria</taxon>
        <taxon>Bacillati</taxon>
        <taxon>Actinomycetota</taxon>
        <taxon>Actinomycetes</taxon>
        <taxon>Micromonosporales</taxon>
        <taxon>Micromonosporaceae</taxon>
        <taxon>Krasilnikovia</taxon>
    </lineage>
</organism>
<comment type="catalytic activity">
    <reaction evidence="4">
        <text>an aldehyde + NAD(+) + H2O = a carboxylate + NADH + 2 H(+)</text>
        <dbReference type="Rhea" id="RHEA:16185"/>
        <dbReference type="ChEBI" id="CHEBI:15377"/>
        <dbReference type="ChEBI" id="CHEBI:15378"/>
        <dbReference type="ChEBI" id="CHEBI:17478"/>
        <dbReference type="ChEBI" id="CHEBI:29067"/>
        <dbReference type="ChEBI" id="CHEBI:57540"/>
        <dbReference type="ChEBI" id="CHEBI:57945"/>
        <dbReference type="EC" id="1.2.1.3"/>
    </reaction>
</comment>
<keyword evidence="9" id="KW-1185">Reference proteome</keyword>
<dbReference type="InterPro" id="IPR016162">
    <property type="entry name" value="Ald_DH_N"/>
</dbReference>
<evidence type="ECO:0000313" key="9">
    <source>
        <dbReference type="Proteomes" id="UP000292564"/>
    </source>
</evidence>
<evidence type="ECO:0000256" key="5">
    <source>
        <dbReference type="PROSITE-ProRule" id="PRU10007"/>
    </source>
</evidence>
<evidence type="ECO:0000313" key="8">
    <source>
        <dbReference type="EMBL" id="RZU50196.1"/>
    </source>
</evidence>
<dbReference type="PANTHER" id="PTHR42804:SF1">
    <property type="entry name" value="ALDEHYDE DEHYDROGENASE-RELATED"/>
    <property type="match status" value="1"/>
</dbReference>
<name>A0A4V2G6W0_9ACTN</name>
<comment type="similarity">
    <text evidence="1 6">Belongs to the aldehyde dehydrogenase family.</text>
</comment>
<protein>
    <recommendedName>
        <fullName evidence="3">aldehyde dehydrogenase (NAD(+))</fullName>
        <ecNumber evidence="3">1.2.1.3</ecNumber>
    </recommendedName>
</protein>
<feature type="active site" evidence="5">
    <location>
        <position position="252"/>
    </location>
</feature>